<dbReference type="GO" id="GO:0005829">
    <property type="term" value="C:cytosol"/>
    <property type="evidence" value="ECO:0007669"/>
    <property type="project" value="TreeGrafter"/>
</dbReference>
<dbReference type="STRING" id="1423734.FC83_GL002560"/>
<evidence type="ECO:0008006" key="3">
    <source>
        <dbReference type="Google" id="ProtNLM"/>
    </source>
</evidence>
<dbReference type="PATRIC" id="fig|1423734.3.peg.2596"/>
<evidence type="ECO:0000313" key="2">
    <source>
        <dbReference type="Proteomes" id="UP000051236"/>
    </source>
</evidence>
<reference evidence="1 2" key="1">
    <citation type="journal article" date="2015" name="Genome Announc.">
        <title>Expanding the biotechnology potential of lactobacilli through comparative genomics of 213 strains and associated genera.</title>
        <authorList>
            <person name="Sun Z."/>
            <person name="Harris H.M."/>
            <person name="McCann A."/>
            <person name="Guo C."/>
            <person name="Argimon S."/>
            <person name="Zhang W."/>
            <person name="Yang X."/>
            <person name="Jeffery I.B."/>
            <person name="Cooney J.C."/>
            <person name="Kagawa T.F."/>
            <person name="Liu W."/>
            <person name="Song Y."/>
            <person name="Salvetti E."/>
            <person name="Wrobel A."/>
            <person name="Rasinkangas P."/>
            <person name="Parkhill J."/>
            <person name="Rea M.C."/>
            <person name="O'Sullivan O."/>
            <person name="Ritari J."/>
            <person name="Douillard F.P."/>
            <person name="Paul Ross R."/>
            <person name="Yang R."/>
            <person name="Briner A.E."/>
            <person name="Felis G.E."/>
            <person name="de Vos W.M."/>
            <person name="Barrangou R."/>
            <person name="Klaenhammer T.R."/>
            <person name="Caufield P.W."/>
            <person name="Cui Y."/>
            <person name="Zhang H."/>
            <person name="O'Toole P.W."/>
        </authorList>
    </citation>
    <scope>NUCLEOTIDE SEQUENCE [LARGE SCALE GENOMIC DNA]</scope>
    <source>
        <strain evidence="1 2">DSM 18527</strain>
    </source>
</reference>
<gene>
    <name evidence="1" type="ORF">FC83_GL002560</name>
</gene>
<name>X0PTF0_9LACO</name>
<dbReference type="GO" id="GO:0016791">
    <property type="term" value="F:phosphatase activity"/>
    <property type="evidence" value="ECO:0007669"/>
    <property type="project" value="TreeGrafter"/>
</dbReference>
<dbReference type="Gene3D" id="3.40.50.1000">
    <property type="entry name" value="HAD superfamily/HAD-like"/>
    <property type="match status" value="1"/>
</dbReference>
<proteinExistence type="predicted"/>
<keyword evidence="2" id="KW-1185">Reference proteome</keyword>
<accession>X0PTF0</accession>
<dbReference type="GO" id="GO:0000287">
    <property type="term" value="F:magnesium ion binding"/>
    <property type="evidence" value="ECO:0007669"/>
    <property type="project" value="TreeGrafter"/>
</dbReference>
<dbReference type="Gene3D" id="3.30.1240.10">
    <property type="match status" value="1"/>
</dbReference>
<dbReference type="InterPro" id="IPR023214">
    <property type="entry name" value="HAD_sf"/>
</dbReference>
<dbReference type="InterPro" id="IPR036412">
    <property type="entry name" value="HAD-like_sf"/>
</dbReference>
<comment type="caution">
    <text evidence="1">The sequence shown here is derived from an EMBL/GenBank/DDBJ whole genome shotgun (WGS) entry which is preliminary data.</text>
</comment>
<sequence>MFLDQVQKITALIPKIPAPLFEKYTLVHSIPEVFEAMNKTAGKGAGLKALSQTLDLAPAQLMAIGDQANDISMLDFAGTGIAMGNAINDVKVHAQYITTTNNENGVAHAINRFAFGIF</sequence>
<dbReference type="eggNOG" id="COG0561">
    <property type="taxonomic scope" value="Bacteria"/>
</dbReference>
<evidence type="ECO:0000313" key="1">
    <source>
        <dbReference type="EMBL" id="KRM36685.1"/>
    </source>
</evidence>
<organism evidence="1 2">
    <name type="scientific">Agrilactobacillus composti DSM 18527 = JCM 14202</name>
    <dbReference type="NCBI Taxonomy" id="1423734"/>
    <lineage>
        <taxon>Bacteria</taxon>
        <taxon>Bacillati</taxon>
        <taxon>Bacillota</taxon>
        <taxon>Bacilli</taxon>
        <taxon>Lactobacillales</taxon>
        <taxon>Lactobacillaceae</taxon>
        <taxon>Agrilactobacillus</taxon>
    </lineage>
</organism>
<dbReference type="PANTHER" id="PTHR10000:SF8">
    <property type="entry name" value="HAD SUPERFAMILY HYDROLASE-LIKE, TYPE 3"/>
    <property type="match status" value="1"/>
</dbReference>
<dbReference type="PANTHER" id="PTHR10000">
    <property type="entry name" value="PHOSPHOSERINE PHOSPHATASE"/>
    <property type="match status" value="1"/>
</dbReference>
<dbReference type="AlphaFoldDB" id="X0PTF0"/>
<dbReference type="SUPFAM" id="SSF56784">
    <property type="entry name" value="HAD-like"/>
    <property type="match status" value="1"/>
</dbReference>
<protein>
    <recommendedName>
        <fullName evidence="3">HAD superfamily hydrolase</fullName>
    </recommendedName>
</protein>
<dbReference type="Proteomes" id="UP000051236">
    <property type="component" value="Unassembled WGS sequence"/>
</dbReference>
<dbReference type="Pfam" id="PF08282">
    <property type="entry name" value="Hydrolase_3"/>
    <property type="match status" value="1"/>
</dbReference>
<dbReference type="EMBL" id="AZGA01000002">
    <property type="protein sequence ID" value="KRM36685.1"/>
    <property type="molecule type" value="Genomic_DNA"/>
</dbReference>
<dbReference type="PROSITE" id="PS01229">
    <property type="entry name" value="COF_2"/>
    <property type="match status" value="1"/>
</dbReference>